<dbReference type="Pfam" id="PF02055">
    <property type="entry name" value="Glyco_hydro_30"/>
    <property type="match status" value="1"/>
</dbReference>
<dbReference type="PATRIC" id="fig|1195236.3.peg.4001"/>
<dbReference type="SUPFAM" id="SSF51445">
    <property type="entry name" value="(Trans)glycosidases"/>
    <property type="match status" value="1"/>
</dbReference>
<evidence type="ECO:0000256" key="2">
    <source>
        <dbReference type="ARBA" id="ARBA00022729"/>
    </source>
</evidence>
<dbReference type="eggNOG" id="COG5520">
    <property type="taxonomic scope" value="Bacteria"/>
</dbReference>
<dbReference type="Gene3D" id="2.60.40.1180">
    <property type="entry name" value="Golgi alpha-mannosidase II"/>
    <property type="match status" value="1"/>
</dbReference>
<evidence type="ECO:0000259" key="5">
    <source>
        <dbReference type="Pfam" id="PF02055"/>
    </source>
</evidence>
<dbReference type="GO" id="GO:0004348">
    <property type="term" value="F:glucosylceramidase activity"/>
    <property type="evidence" value="ECO:0007669"/>
    <property type="project" value="UniProtKB-EC"/>
</dbReference>
<gene>
    <name evidence="7" type="ORF">CTER_3786</name>
</gene>
<feature type="domain" description="Glycosyl hydrolase family 30 TIM-barrel" evidence="5">
    <location>
        <begin position="49"/>
        <end position="392"/>
    </location>
</feature>
<keyword evidence="8" id="KW-1185">Reference proteome</keyword>
<keyword evidence="4 7" id="KW-0326">Glycosidase</keyword>
<reference evidence="7 8" key="1">
    <citation type="journal article" date="2013" name="Genome Announc.">
        <title>Draft Genome Sequence of the Cellulolytic, Mesophilic, Anaerobic Bacterium Clostridium termitidis Strain CT1112 (DSM 5398).</title>
        <authorList>
            <person name="Lal S."/>
            <person name="Ramachandran U."/>
            <person name="Zhang X."/>
            <person name="Munir R."/>
            <person name="Sparling R."/>
            <person name="Levin D.B."/>
        </authorList>
    </citation>
    <scope>NUCLEOTIDE SEQUENCE [LARGE SCALE GENOMIC DNA]</scope>
    <source>
        <strain evidence="7 8">CT1112</strain>
    </source>
</reference>
<accession>S0FJL2</accession>
<evidence type="ECO:0000259" key="6">
    <source>
        <dbReference type="Pfam" id="PF17189"/>
    </source>
</evidence>
<dbReference type="PANTHER" id="PTHR11069">
    <property type="entry name" value="GLUCOSYLCERAMIDASE"/>
    <property type="match status" value="1"/>
</dbReference>
<dbReference type="InterPro" id="IPR033452">
    <property type="entry name" value="GH30_C"/>
</dbReference>
<name>S0FJL2_RUMCE</name>
<evidence type="ECO:0000256" key="1">
    <source>
        <dbReference type="ARBA" id="ARBA00005382"/>
    </source>
</evidence>
<evidence type="ECO:0000256" key="3">
    <source>
        <dbReference type="ARBA" id="ARBA00022801"/>
    </source>
</evidence>
<keyword evidence="3 4" id="KW-0378">Hydrolase</keyword>
<evidence type="ECO:0000256" key="4">
    <source>
        <dbReference type="RuleBase" id="RU361188"/>
    </source>
</evidence>
<dbReference type="STRING" id="1195236.CTER_3786"/>
<dbReference type="Gene3D" id="3.20.20.80">
    <property type="entry name" value="Glycosidases"/>
    <property type="match status" value="1"/>
</dbReference>
<dbReference type="PANTHER" id="PTHR11069:SF23">
    <property type="entry name" value="LYSOSOMAL ACID GLUCOSYLCERAMIDASE"/>
    <property type="match status" value="1"/>
</dbReference>
<dbReference type="RefSeq" id="WP_004628394.1">
    <property type="nucleotide sequence ID" value="NZ_AORV01000054.1"/>
</dbReference>
<comment type="similarity">
    <text evidence="1 4">Belongs to the glycosyl hydrolase 30 family.</text>
</comment>
<dbReference type="GO" id="GO:0016020">
    <property type="term" value="C:membrane"/>
    <property type="evidence" value="ECO:0007669"/>
    <property type="project" value="GOC"/>
</dbReference>
<dbReference type="InterPro" id="IPR001139">
    <property type="entry name" value="Glyco_hydro_30"/>
</dbReference>
<proteinExistence type="inferred from homology"/>
<dbReference type="PRINTS" id="PR00843">
    <property type="entry name" value="GLHYDRLASE30"/>
</dbReference>
<dbReference type="InterPro" id="IPR013780">
    <property type="entry name" value="Glyco_hydro_b"/>
</dbReference>
<keyword evidence="2" id="KW-0732">Signal</keyword>
<dbReference type="Proteomes" id="UP000014155">
    <property type="component" value="Unassembled WGS sequence"/>
</dbReference>
<feature type="domain" description="Glycosyl hydrolase family 30 beta sandwich" evidence="6">
    <location>
        <begin position="395"/>
        <end position="455"/>
    </location>
</feature>
<protein>
    <submittedName>
        <fullName evidence="7">O-Glycosyl hydrolase</fullName>
        <ecNumber evidence="7">3.2.1.45</ecNumber>
    </submittedName>
</protein>
<sequence length="457" mass="52622">MKSLIRVIETCKDTEDRLSDKGTKEFRIDALEQENKLINIYSDVKYQAIEGFGGAFTEASCTTLDKLTTEQRKEILTAYFDKDRGIGYNFCRTHINSCDYALEEYTYDEVEGDFELKHFSIERDTKSLVPMIRDAFAIAPDMKLFASPWSPPGWMKTNLEMVNGGKLKKECYGVWARYIAKYIREYQNQNIDIWGITVQNEAKAVQPWESCVYTAEEERDFVRDYLGPILRENGLGHIRIIIWDHNKERIVERSRAAFGDTAAAEYIDGVGVHYYSGDHFEALNITHELFPDKNIYGTEACTRQNLENPWLSGERYAHDIMGNFNNWSCAWTDWNLLLDENTGPSHWREKQIAMGDKGIYWFGNSPIMADTGTGEITYGAAYYYMGHFSKFVKRGARRIGLSTYTPNLEAIAFENPDRQKVAIVMNKNDADQEFTLRIEGKIADFNAKAHSILTLLF</sequence>
<dbReference type="AlphaFoldDB" id="S0FJL2"/>
<organism evidence="7 8">
    <name type="scientific">Ruminiclostridium cellobioparum subsp. termitidis CT1112</name>
    <dbReference type="NCBI Taxonomy" id="1195236"/>
    <lineage>
        <taxon>Bacteria</taxon>
        <taxon>Bacillati</taxon>
        <taxon>Bacillota</taxon>
        <taxon>Clostridia</taxon>
        <taxon>Eubacteriales</taxon>
        <taxon>Oscillospiraceae</taxon>
        <taxon>Ruminiclostridium</taxon>
    </lineage>
</organism>
<evidence type="ECO:0000313" key="8">
    <source>
        <dbReference type="Proteomes" id="UP000014155"/>
    </source>
</evidence>
<dbReference type="GO" id="GO:0006680">
    <property type="term" value="P:glucosylceramide catabolic process"/>
    <property type="evidence" value="ECO:0007669"/>
    <property type="project" value="TreeGrafter"/>
</dbReference>
<dbReference type="EC" id="3.2.1.45" evidence="7"/>
<dbReference type="InterPro" id="IPR033453">
    <property type="entry name" value="Glyco_hydro_30_TIM-barrel"/>
</dbReference>
<dbReference type="Pfam" id="PF17189">
    <property type="entry name" value="Glyco_hydro_30C"/>
    <property type="match status" value="1"/>
</dbReference>
<evidence type="ECO:0000313" key="7">
    <source>
        <dbReference type="EMBL" id="EMS70476.1"/>
    </source>
</evidence>
<dbReference type="InterPro" id="IPR017853">
    <property type="entry name" value="GH"/>
</dbReference>
<comment type="caution">
    <text evidence="7">The sequence shown here is derived from an EMBL/GenBank/DDBJ whole genome shotgun (WGS) entry which is preliminary data.</text>
</comment>
<dbReference type="EMBL" id="AORV01000054">
    <property type="protein sequence ID" value="EMS70476.1"/>
    <property type="molecule type" value="Genomic_DNA"/>
</dbReference>